<dbReference type="InterPro" id="IPR024344">
    <property type="entry name" value="MDMPI_metal-binding"/>
</dbReference>
<dbReference type="GO" id="GO:0016853">
    <property type="term" value="F:isomerase activity"/>
    <property type="evidence" value="ECO:0007669"/>
    <property type="project" value="UniProtKB-KW"/>
</dbReference>
<dbReference type="Proteomes" id="UP000306544">
    <property type="component" value="Unassembled WGS sequence"/>
</dbReference>
<dbReference type="PANTHER" id="PTHR40758">
    <property type="entry name" value="CONSERVED PROTEIN"/>
    <property type="match status" value="1"/>
</dbReference>
<dbReference type="GO" id="GO:0046872">
    <property type="term" value="F:metal ion binding"/>
    <property type="evidence" value="ECO:0007669"/>
    <property type="project" value="InterPro"/>
</dbReference>
<gene>
    <name evidence="2" type="ORF">FEF27_06035</name>
</gene>
<name>A0A5R9ADW1_9MICC</name>
<feature type="domain" description="Mycothiol-dependent maleylpyruvate isomerase metal-binding" evidence="1">
    <location>
        <begin position="15"/>
        <end position="135"/>
    </location>
</feature>
<protein>
    <submittedName>
        <fullName evidence="2">Maleylpyruvate isomerase family mycothiol-dependent enzyme</fullName>
    </submittedName>
</protein>
<comment type="caution">
    <text evidence="2">The sequence shown here is derived from an EMBL/GenBank/DDBJ whole genome shotgun (WGS) entry which is preliminary data.</text>
</comment>
<keyword evidence="3" id="KW-1185">Reference proteome</keyword>
<keyword evidence="2" id="KW-0670">Pyruvate</keyword>
<proteinExistence type="predicted"/>
<dbReference type="GO" id="GO:0005886">
    <property type="term" value="C:plasma membrane"/>
    <property type="evidence" value="ECO:0007669"/>
    <property type="project" value="TreeGrafter"/>
</dbReference>
<accession>A0A5R9ADW1</accession>
<dbReference type="InterPro" id="IPR017517">
    <property type="entry name" value="Maleyloyr_isom"/>
</dbReference>
<dbReference type="NCBIfam" id="TIGR03083">
    <property type="entry name" value="maleylpyruvate isomerase family mycothiol-dependent enzyme"/>
    <property type="match status" value="1"/>
</dbReference>
<dbReference type="OrthoDB" id="3671213at2"/>
<dbReference type="EMBL" id="VAWA01000006">
    <property type="protein sequence ID" value="TLP76813.1"/>
    <property type="molecule type" value="Genomic_DNA"/>
</dbReference>
<reference evidence="2 3" key="1">
    <citation type="submission" date="2019-05" db="EMBL/GenBank/DDBJ databases">
        <title>Nesterenkonia sp. GY239, isolated from the Southern Atlantic Ocean.</title>
        <authorList>
            <person name="Zhang G."/>
        </authorList>
    </citation>
    <scope>NUCLEOTIDE SEQUENCE [LARGE SCALE GENOMIC DNA]</scope>
    <source>
        <strain evidence="2 3">GY239</strain>
    </source>
</reference>
<evidence type="ECO:0000313" key="2">
    <source>
        <dbReference type="EMBL" id="TLP76813.1"/>
    </source>
</evidence>
<dbReference type="Pfam" id="PF11716">
    <property type="entry name" value="MDMPI_N"/>
    <property type="match status" value="1"/>
</dbReference>
<dbReference type="SUPFAM" id="SSF109854">
    <property type="entry name" value="DinB/YfiT-like putative metalloenzymes"/>
    <property type="match status" value="1"/>
</dbReference>
<evidence type="ECO:0000259" key="1">
    <source>
        <dbReference type="Pfam" id="PF11716"/>
    </source>
</evidence>
<dbReference type="AlphaFoldDB" id="A0A5R9ADW1"/>
<evidence type="ECO:0000313" key="3">
    <source>
        <dbReference type="Proteomes" id="UP000306544"/>
    </source>
</evidence>
<keyword evidence="2" id="KW-0413">Isomerase</keyword>
<organism evidence="2 3">
    <name type="scientific">Nesterenkonia sphaerica</name>
    <dbReference type="NCBI Taxonomy" id="1804988"/>
    <lineage>
        <taxon>Bacteria</taxon>
        <taxon>Bacillati</taxon>
        <taxon>Actinomycetota</taxon>
        <taxon>Actinomycetes</taxon>
        <taxon>Micrococcales</taxon>
        <taxon>Micrococcaceae</taxon>
        <taxon>Nesterenkonia</taxon>
    </lineage>
</organism>
<dbReference type="PANTHER" id="PTHR40758:SF1">
    <property type="entry name" value="CONSERVED PROTEIN"/>
    <property type="match status" value="1"/>
</dbReference>
<dbReference type="RefSeq" id="WP_138169956.1">
    <property type="nucleotide sequence ID" value="NZ_VAWA01000006.1"/>
</dbReference>
<sequence>MISPTGRPWLDELASAAEQFTAALAAAEQAPADLSSPVPACPGWTLQDLGVHLGRVHRWTAGILQGADPRQRPNIKPAAGQLLSEWYCAESEALRRALAAAGPDARCWTMAGEQRTAVFWQRRQVHETVVHLWDAHRALDQRIDLDPVLAFDGVAEVRDVMYPRMRKAERVKPLTHALVFCAEDVASPPVVIGHAQTSLEVRAPAVTLMLLVWQRIPWRPSYGDAAAEGLVTQSLVP</sequence>
<dbReference type="InterPro" id="IPR034660">
    <property type="entry name" value="DinB/YfiT-like"/>
</dbReference>